<evidence type="ECO:0000256" key="2">
    <source>
        <dbReference type="ARBA" id="ARBA00004123"/>
    </source>
</evidence>
<evidence type="ECO:0000259" key="8">
    <source>
        <dbReference type="Pfam" id="PF13359"/>
    </source>
</evidence>
<comment type="similarity">
    <text evidence="3">Belongs to the HARBI1 family.</text>
</comment>
<evidence type="ECO:0000256" key="5">
    <source>
        <dbReference type="ARBA" id="ARBA00022723"/>
    </source>
</evidence>
<evidence type="ECO:0000313" key="9">
    <source>
        <dbReference type="Proteomes" id="UP001652620"/>
    </source>
</evidence>
<keyword evidence="9" id="KW-1185">Reference proteome</keyword>
<dbReference type="PANTHER" id="PTHR22930">
    <property type="match status" value="1"/>
</dbReference>
<dbReference type="InterPro" id="IPR027806">
    <property type="entry name" value="HARBI1_dom"/>
</dbReference>
<keyword evidence="5" id="KW-0479">Metal-binding</keyword>
<keyword evidence="7" id="KW-0539">Nucleus</keyword>
<dbReference type="GeneID" id="125779138"/>
<evidence type="ECO:0000313" key="10">
    <source>
        <dbReference type="RefSeq" id="XP_049315726.1"/>
    </source>
</evidence>
<evidence type="ECO:0000256" key="4">
    <source>
        <dbReference type="ARBA" id="ARBA00022722"/>
    </source>
</evidence>
<gene>
    <name evidence="10" type="primary">LOC125779138</name>
</gene>
<evidence type="ECO:0000256" key="6">
    <source>
        <dbReference type="ARBA" id="ARBA00022801"/>
    </source>
</evidence>
<sequence>MTTTELWFDDSSEEDESLVELARNRKKLRDASNPLELDSATFIKNFRLSKEAFVDLLSATEEMLQRCTRAKSIPNILKLATALRFCAQGSYQLSIGNENMLGLAQPTVSVVLSEVLDALENFICQRWIKFNYTEAEMQQAKSHFYNNTRFPGVIGCVDGTHIKIVAPKKELQHLYYNRKGFFSINAMIVCDHTMNIRYINAKNPGATHDSMIFNMSALKAYLEQQVENGLRNTWLLGDAGYALKTYLMTPFRNSEEGSPESRCNTQHSRARNIVERNIGVLKNRFRCLLQARALHYSPKKATQIINVCAALHNICIFYKVEISPEEFPNEANDSHGGVIEVESDNDSEAAAIRNRILRTF</sequence>
<organism evidence="9 10">
    <name type="scientific">Bactrocera dorsalis</name>
    <name type="common">Oriental fruit fly</name>
    <name type="synonym">Dacus dorsalis</name>
    <dbReference type="NCBI Taxonomy" id="27457"/>
    <lineage>
        <taxon>Eukaryota</taxon>
        <taxon>Metazoa</taxon>
        <taxon>Ecdysozoa</taxon>
        <taxon>Arthropoda</taxon>
        <taxon>Hexapoda</taxon>
        <taxon>Insecta</taxon>
        <taxon>Pterygota</taxon>
        <taxon>Neoptera</taxon>
        <taxon>Endopterygota</taxon>
        <taxon>Diptera</taxon>
        <taxon>Brachycera</taxon>
        <taxon>Muscomorpha</taxon>
        <taxon>Tephritoidea</taxon>
        <taxon>Tephritidae</taxon>
        <taxon>Bactrocera</taxon>
        <taxon>Bactrocera</taxon>
    </lineage>
</organism>
<comment type="cofactor">
    <cofactor evidence="1">
        <name>a divalent metal cation</name>
        <dbReference type="ChEBI" id="CHEBI:60240"/>
    </cofactor>
</comment>
<dbReference type="RefSeq" id="XP_049315726.1">
    <property type="nucleotide sequence ID" value="XM_049459769.1"/>
</dbReference>
<feature type="domain" description="DDE Tnp4" evidence="8">
    <location>
        <begin position="157"/>
        <end position="313"/>
    </location>
</feature>
<name>A0ABM3K2N2_BACDO</name>
<dbReference type="Pfam" id="PF13359">
    <property type="entry name" value="DDE_Tnp_4"/>
    <property type="match status" value="1"/>
</dbReference>
<proteinExistence type="inferred from homology"/>
<reference evidence="10" key="1">
    <citation type="submission" date="2025-08" db="UniProtKB">
        <authorList>
            <consortium name="RefSeq"/>
        </authorList>
    </citation>
    <scope>IDENTIFICATION</scope>
    <source>
        <tissue evidence="10">Adult</tissue>
    </source>
</reference>
<keyword evidence="4" id="KW-0540">Nuclease</keyword>
<dbReference type="InterPro" id="IPR045249">
    <property type="entry name" value="HARBI1-like"/>
</dbReference>
<protein>
    <submittedName>
        <fullName evidence="10">Nuclease HARBI1</fullName>
    </submittedName>
</protein>
<dbReference type="PANTHER" id="PTHR22930:SF289">
    <property type="entry name" value="DDE TNP4 DOMAIN-CONTAINING PROTEIN-RELATED"/>
    <property type="match status" value="1"/>
</dbReference>
<evidence type="ECO:0000256" key="3">
    <source>
        <dbReference type="ARBA" id="ARBA00006958"/>
    </source>
</evidence>
<accession>A0ABM3K2N2</accession>
<keyword evidence="6" id="KW-0378">Hydrolase</keyword>
<dbReference type="Proteomes" id="UP001652620">
    <property type="component" value="Chromosome 6"/>
</dbReference>
<evidence type="ECO:0000256" key="1">
    <source>
        <dbReference type="ARBA" id="ARBA00001968"/>
    </source>
</evidence>
<comment type="subcellular location">
    <subcellularLocation>
        <location evidence="2">Nucleus</location>
    </subcellularLocation>
</comment>
<evidence type="ECO:0000256" key="7">
    <source>
        <dbReference type="ARBA" id="ARBA00023242"/>
    </source>
</evidence>